<evidence type="ECO:0000259" key="2">
    <source>
        <dbReference type="Pfam" id="PF00975"/>
    </source>
</evidence>
<evidence type="ECO:0000313" key="3">
    <source>
        <dbReference type="EMBL" id="MCW3485528.1"/>
    </source>
</evidence>
<protein>
    <submittedName>
        <fullName evidence="3">Alpha/beta fold hydrolase</fullName>
    </submittedName>
</protein>
<sequence length="234" mass="26898">MKSQVFIFPFAGGNVFSFQPLVDKLQDQVEVIVLELPGRGLRTDEPLLYNKKTAIIDLLQQLKQKRNKMPFLLYGHSLGAVLGFELNSRLEKEKDAPVCLVASGYPGPNVIDEERISTLPREAFFRALLRIGRPSDKLLANEELMDFFEPIFRADLTLLEEEYTQKIVSKINTAIHALMGYEEKYVKDIQNWRKFTSGGFDYEILEGDHFFLYDHIDRIAAIICKYLPGEFEKG</sequence>
<comment type="similarity">
    <text evidence="1">Belongs to the thioesterase family.</text>
</comment>
<evidence type="ECO:0000313" key="4">
    <source>
        <dbReference type="Proteomes" id="UP001207742"/>
    </source>
</evidence>
<comment type="caution">
    <text evidence="3">The sequence shown here is derived from an EMBL/GenBank/DDBJ whole genome shotgun (WGS) entry which is preliminary data.</text>
</comment>
<keyword evidence="3" id="KW-0378">Hydrolase</keyword>
<organism evidence="3 4">
    <name type="scientific">Chitinophaga nivalis</name>
    <dbReference type="NCBI Taxonomy" id="2991709"/>
    <lineage>
        <taxon>Bacteria</taxon>
        <taxon>Pseudomonadati</taxon>
        <taxon>Bacteroidota</taxon>
        <taxon>Chitinophagia</taxon>
        <taxon>Chitinophagales</taxon>
        <taxon>Chitinophagaceae</taxon>
        <taxon>Chitinophaga</taxon>
    </lineage>
</organism>
<dbReference type="InterPro" id="IPR012223">
    <property type="entry name" value="TEII"/>
</dbReference>
<dbReference type="RefSeq" id="WP_264732040.1">
    <property type="nucleotide sequence ID" value="NZ_JAPDNR010000001.1"/>
</dbReference>
<accession>A0ABT3INK4</accession>
<feature type="domain" description="Thioesterase" evidence="2">
    <location>
        <begin position="4"/>
        <end position="223"/>
    </location>
</feature>
<dbReference type="PANTHER" id="PTHR11487:SF0">
    <property type="entry name" value="S-ACYL FATTY ACID SYNTHASE THIOESTERASE, MEDIUM CHAIN"/>
    <property type="match status" value="1"/>
</dbReference>
<reference evidence="3 4" key="1">
    <citation type="submission" date="2022-10" db="EMBL/GenBank/DDBJ databases">
        <title>Chitinophaga nivalis PC15 sp. nov., isolated from Pyeongchang county, South Korea.</title>
        <authorList>
            <person name="Trinh H.N."/>
        </authorList>
    </citation>
    <scope>NUCLEOTIDE SEQUENCE [LARGE SCALE GENOMIC DNA]</scope>
    <source>
        <strain evidence="3 4">PC14</strain>
    </source>
</reference>
<dbReference type="Pfam" id="PF00975">
    <property type="entry name" value="Thioesterase"/>
    <property type="match status" value="1"/>
</dbReference>
<dbReference type="Gene3D" id="3.40.50.1820">
    <property type="entry name" value="alpha/beta hydrolase"/>
    <property type="match status" value="1"/>
</dbReference>
<name>A0ABT3INK4_9BACT</name>
<dbReference type="InterPro" id="IPR029058">
    <property type="entry name" value="AB_hydrolase_fold"/>
</dbReference>
<dbReference type="PANTHER" id="PTHR11487">
    <property type="entry name" value="THIOESTERASE"/>
    <property type="match status" value="1"/>
</dbReference>
<gene>
    <name evidence="3" type="ORF">OL497_16580</name>
</gene>
<dbReference type="GO" id="GO:0016787">
    <property type="term" value="F:hydrolase activity"/>
    <property type="evidence" value="ECO:0007669"/>
    <property type="project" value="UniProtKB-KW"/>
</dbReference>
<proteinExistence type="inferred from homology"/>
<dbReference type="InterPro" id="IPR001031">
    <property type="entry name" value="Thioesterase"/>
</dbReference>
<keyword evidence="4" id="KW-1185">Reference proteome</keyword>
<evidence type="ECO:0000256" key="1">
    <source>
        <dbReference type="ARBA" id="ARBA00007169"/>
    </source>
</evidence>
<dbReference type="Proteomes" id="UP001207742">
    <property type="component" value="Unassembled WGS sequence"/>
</dbReference>
<dbReference type="EMBL" id="JAPDNS010000002">
    <property type="protein sequence ID" value="MCW3485528.1"/>
    <property type="molecule type" value="Genomic_DNA"/>
</dbReference>
<dbReference type="SUPFAM" id="SSF53474">
    <property type="entry name" value="alpha/beta-Hydrolases"/>
    <property type="match status" value="1"/>
</dbReference>